<reference evidence="1" key="1">
    <citation type="submission" date="2022-03" db="EMBL/GenBank/DDBJ databases">
        <authorList>
            <person name="Sayadi A."/>
        </authorList>
    </citation>
    <scope>NUCLEOTIDE SEQUENCE</scope>
</reference>
<dbReference type="EMBL" id="CAKOFQ010007051">
    <property type="protein sequence ID" value="CAH1988829.1"/>
    <property type="molecule type" value="Genomic_DNA"/>
</dbReference>
<protein>
    <submittedName>
        <fullName evidence="1">Uncharacterized protein</fullName>
    </submittedName>
</protein>
<comment type="caution">
    <text evidence="1">The sequence shown here is derived from an EMBL/GenBank/DDBJ whole genome shotgun (WGS) entry which is preliminary data.</text>
</comment>
<gene>
    <name evidence="1" type="ORF">ACAOBT_LOCUS18685</name>
</gene>
<evidence type="ECO:0000313" key="1">
    <source>
        <dbReference type="EMBL" id="CAH1988829.1"/>
    </source>
</evidence>
<keyword evidence="2" id="KW-1185">Reference proteome</keyword>
<evidence type="ECO:0000313" key="2">
    <source>
        <dbReference type="Proteomes" id="UP001152888"/>
    </source>
</evidence>
<dbReference type="AlphaFoldDB" id="A0A9P0L4W1"/>
<proteinExistence type="predicted"/>
<name>A0A9P0L4W1_ACAOB</name>
<sequence length="29" mass="3363">MTSPVQQIFYSYSIEKFAISNVTELPVNR</sequence>
<accession>A0A9P0L4W1</accession>
<dbReference type="Proteomes" id="UP001152888">
    <property type="component" value="Unassembled WGS sequence"/>
</dbReference>
<organism evidence="1 2">
    <name type="scientific">Acanthoscelides obtectus</name>
    <name type="common">Bean weevil</name>
    <name type="synonym">Bruchus obtectus</name>
    <dbReference type="NCBI Taxonomy" id="200917"/>
    <lineage>
        <taxon>Eukaryota</taxon>
        <taxon>Metazoa</taxon>
        <taxon>Ecdysozoa</taxon>
        <taxon>Arthropoda</taxon>
        <taxon>Hexapoda</taxon>
        <taxon>Insecta</taxon>
        <taxon>Pterygota</taxon>
        <taxon>Neoptera</taxon>
        <taxon>Endopterygota</taxon>
        <taxon>Coleoptera</taxon>
        <taxon>Polyphaga</taxon>
        <taxon>Cucujiformia</taxon>
        <taxon>Chrysomeloidea</taxon>
        <taxon>Chrysomelidae</taxon>
        <taxon>Bruchinae</taxon>
        <taxon>Bruchini</taxon>
        <taxon>Acanthoscelides</taxon>
    </lineage>
</organism>